<dbReference type="PANTHER" id="PTHR11926">
    <property type="entry name" value="GLUCOSYL/GLUCURONOSYL TRANSFERASES"/>
    <property type="match status" value="1"/>
</dbReference>
<keyword evidence="2 3" id="KW-0808">Transferase</keyword>
<dbReference type="SUPFAM" id="SSF53756">
    <property type="entry name" value="UDP-Glycosyltransferase/glycogen phosphorylase"/>
    <property type="match status" value="1"/>
</dbReference>
<dbReference type="PANTHER" id="PTHR11926:SF1560">
    <property type="entry name" value="UDP-GLYCOSYLTRANSFERASE 74E1-RELATED"/>
    <property type="match status" value="1"/>
</dbReference>
<dbReference type="Proteomes" id="UP000295252">
    <property type="component" value="Chromosome V"/>
</dbReference>
<dbReference type="Gene3D" id="3.40.50.2000">
    <property type="entry name" value="Glycogen Phosphorylase B"/>
    <property type="match status" value="2"/>
</dbReference>
<name>A0A068UKC1_COFCA</name>
<sequence length="448" mass="49967">MAGKTHVLALPLPFQGHINPMLQFCKRLASRGIMVTLATVFSANISMQNQFESIRIEFIPDTSGIEAATSLADFVNRVTATISDNLPEIVEEKARCGEPVKVIMHDLLLPRALETVYKLGIPVAAFSTQSCAVCAIYNHVRRGTLKIPLEKPNISLPSLPVLESNDLPSFVYDPCAYPDPSGVLLDQITILEKADWIFFNTFDNLEKEVLEWTANQYPIKSIGPAIPSVYLDKRLKDDTDYSLSLFKPTTKSCMEWLDSKEIDSVVYVSFGSLSDIGENQLAEIAWGLMRSDYNFLWVIRASEESKLPSNFQSKARDKGLILNWCPQLEVLSHQAVGCFMTHCGWNSTLEALSLGVPMVTVPVWVDQTTNSKYIVDVWDAGVRVKADENGAVQKEEVEMTIKEVMHGEKANKLRKNALRWKELAIEAMSEGGSSHQNIEEFVSSILST</sequence>
<dbReference type="OMA" id="ERECRSH"/>
<evidence type="ECO:0000259" key="5">
    <source>
        <dbReference type="Pfam" id="PF26168"/>
    </source>
</evidence>
<dbReference type="PhylomeDB" id="A0A068UKC1"/>
<protein>
    <recommendedName>
        <fullName evidence="4">Glycosyltransferase</fullName>
        <ecNumber evidence="4">2.4.1.-</ecNumber>
    </recommendedName>
</protein>
<organism evidence="6 7">
    <name type="scientific">Coffea canephora</name>
    <name type="common">Robusta coffee</name>
    <dbReference type="NCBI Taxonomy" id="49390"/>
    <lineage>
        <taxon>Eukaryota</taxon>
        <taxon>Viridiplantae</taxon>
        <taxon>Streptophyta</taxon>
        <taxon>Embryophyta</taxon>
        <taxon>Tracheophyta</taxon>
        <taxon>Spermatophyta</taxon>
        <taxon>Magnoliopsida</taxon>
        <taxon>eudicotyledons</taxon>
        <taxon>Gunneridae</taxon>
        <taxon>Pentapetalae</taxon>
        <taxon>asterids</taxon>
        <taxon>lamiids</taxon>
        <taxon>Gentianales</taxon>
        <taxon>Rubiaceae</taxon>
        <taxon>Ixoroideae</taxon>
        <taxon>Gardenieae complex</taxon>
        <taxon>Bertiereae - Coffeeae clade</taxon>
        <taxon>Coffeeae</taxon>
        <taxon>Coffea</taxon>
    </lineage>
</organism>
<dbReference type="Gramene" id="CDP08068">
    <property type="protein sequence ID" value="CDP08068"/>
    <property type="gene ID" value="GSCOC_T00026767001"/>
</dbReference>
<dbReference type="EMBL" id="HG739114">
    <property type="protein sequence ID" value="CDP08068.1"/>
    <property type="molecule type" value="Genomic_DNA"/>
</dbReference>
<dbReference type="AlphaFoldDB" id="A0A068UKC1"/>
<dbReference type="OrthoDB" id="5835829at2759"/>
<feature type="domain" description="Glycosyltransferase N-terminal" evidence="5">
    <location>
        <begin position="6"/>
        <end position="39"/>
    </location>
</feature>
<dbReference type="PROSITE" id="PS00375">
    <property type="entry name" value="UDPGT"/>
    <property type="match status" value="1"/>
</dbReference>
<evidence type="ECO:0000313" key="7">
    <source>
        <dbReference type="Proteomes" id="UP000295252"/>
    </source>
</evidence>
<keyword evidence="7" id="KW-1185">Reference proteome</keyword>
<gene>
    <name evidence="6" type="ORF">GSCOC_T00026767001</name>
</gene>
<dbReference type="EC" id="2.4.1.-" evidence="4"/>
<evidence type="ECO:0000256" key="3">
    <source>
        <dbReference type="RuleBase" id="RU003718"/>
    </source>
</evidence>
<proteinExistence type="inferred from homology"/>
<keyword evidence="3" id="KW-0328">Glycosyltransferase</keyword>
<dbReference type="InterPro" id="IPR002213">
    <property type="entry name" value="UDP_glucos_trans"/>
</dbReference>
<dbReference type="InParanoid" id="A0A068UKC1"/>
<dbReference type="Pfam" id="PF00201">
    <property type="entry name" value="UDPGT"/>
    <property type="match status" value="1"/>
</dbReference>
<dbReference type="Pfam" id="PF26168">
    <property type="entry name" value="Glyco_transf_N"/>
    <property type="match status" value="1"/>
</dbReference>
<comment type="similarity">
    <text evidence="1 3">Belongs to the UDP-glycosyltransferase family.</text>
</comment>
<evidence type="ECO:0000256" key="4">
    <source>
        <dbReference type="RuleBase" id="RU362057"/>
    </source>
</evidence>
<dbReference type="GO" id="GO:0080044">
    <property type="term" value="F:quercetin 7-O-glucosyltransferase activity"/>
    <property type="evidence" value="ECO:0007669"/>
    <property type="project" value="TreeGrafter"/>
</dbReference>
<reference evidence="7" key="1">
    <citation type="journal article" date="2014" name="Science">
        <title>The coffee genome provides insight into the convergent evolution of caffeine biosynthesis.</title>
        <authorList>
            <person name="Denoeud F."/>
            <person name="Carretero-Paulet L."/>
            <person name="Dereeper A."/>
            <person name="Droc G."/>
            <person name="Guyot R."/>
            <person name="Pietrella M."/>
            <person name="Zheng C."/>
            <person name="Alberti A."/>
            <person name="Anthony F."/>
            <person name="Aprea G."/>
            <person name="Aury J.M."/>
            <person name="Bento P."/>
            <person name="Bernard M."/>
            <person name="Bocs S."/>
            <person name="Campa C."/>
            <person name="Cenci A."/>
            <person name="Combes M.C."/>
            <person name="Crouzillat D."/>
            <person name="Da Silva C."/>
            <person name="Daddiego L."/>
            <person name="De Bellis F."/>
            <person name="Dussert S."/>
            <person name="Garsmeur O."/>
            <person name="Gayraud T."/>
            <person name="Guignon V."/>
            <person name="Jahn K."/>
            <person name="Jamilloux V."/>
            <person name="Joet T."/>
            <person name="Labadie K."/>
            <person name="Lan T."/>
            <person name="Leclercq J."/>
            <person name="Lepelley M."/>
            <person name="Leroy T."/>
            <person name="Li L.T."/>
            <person name="Librado P."/>
            <person name="Lopez L."/>
            <person name="Munoz A."/>
            <person name="Noel B."/>
            <person name="Pallavicini A."/>
            <person name="Perrotta G."/>
            <person name="Poncet V."/>
            <person name="Pot D."/>
            <person name="Priyono X."/>
            <person name="Rigoreau M."/>
            <person name="Rouard M."/>
            <person name="Rozas J."/>
            <person name="Tranchant-Dubreuil C."/>
            <person name="VanBuren R."/>
            <person name="Zhang Q."/>
            <person name="Andrade A.C."/>
            <person name="Argout X."/>
            <person name="Bertrand B."/>
            <person name="de Kochko A."/>
            <person name="Graziosi G."/>
            <person name="Henry R.J."/>
            <person name="Jayarama X."/>
            <person name="Ming R."/>
            <person name="Nagai C."/>
            <person name="Rounsley S."/>
            <person name="Sankoff D."/>
            <person name="Giuliano G."/>
            <person name="Albert V.A."/>
            <person name="Wincker P."/>
            <person name="Lashermes P."/>
        </authorList>
    </citation>
    <scope>NUCLEOTIDE SEQUENCE [LARGE SCALE GENOMIC DNA]</scope>
    <source>
        <strain evidence="7">cv. DH200-94</strain>
    </source>
</reference>
<dbReference type="FunFam" id="3.40.50.2000:FF:000019">
    <property type="entry name" value="Glycosyltransferase"/>
    <property type="match status" value="1"/>
</dbReference>
<dbReference type="CDD" id="cd03784">
    <property type="entry name" value="GT1_Gtf-like"/>
    <property type="match status" value="1"/>
</dbReference>
<accession>A0A068UKC1</accession>
<dbReference type="InterPro" id="IPR058980">
    <property type="entry name" value="Glyco_transf_N"/>
</dbReference>
<dbReference type="GO" id="GO:0080043">
    <property type="term" value="F:quercetin 3-O-glucosyltransferase activity"/>
    <property type="evidence" value="ECO:0007669"/>
    <property type="project" value="TreeGrafter"/>
</dbReference>
<evidence type="ECO:0000256" key="1">
    <source>
        <dbReference type="ARBA" id="ARBA00009995"/>
    </source>
</evidence>
<dbReference type="InterPro" id="IPR035595">
    <property type="entry name" value="UDP_glycos_trans_CS"/>
</dbReference>
<evidence type="ECO:0000313" key="6">
    <source>
        <dbReference type="EMBL" id="CDP08068.1"/>
    </source>
</evidence>
<evidence type="ECO:0000256" key="2">
    <source>
        <dbReference type="ARBA" id="ARBA00022679"/>
    </source>
</evidence>